<dbReference type="PANTHER" id="PTHR32194">
    <property type="entry name" value="METALLOPROTEASE TLDD"/>
    <property type="match status" value="1"/>
</dbReference>
<protein>
    <recommendedName>
        <fullName evidence="7">Proteasome endopeptidase complex</fullName>
    </recommendedName>
</protein>
<accession>A0ABD3MK73</accession>
<dbReference type="InterPro" id="IPR001353">
    <property type="entry name" value="Proteasome_sua/b"/>
</dbReference>
<evidence type="ECO:0000256" key="4">
    <source>
        <dbReference type="SAM" id="MobiDB-lite"/>
    </source>
</evidence>
<evidence type="ECO:0000256" key="1">
    <source>
        <dbReference type="ARBA" id="ARBA00022490"/>
    </source>
</evidence>
<dbReference type="PANTHER" id="PTHR32194:SF0">
    <property type="entry name" value="ATP-DEPENDENT PROTEASE SUBUNIT HSLV"/>
    <property type="match status" value="1"/>
</dbReference>
<evidence type="ECO:0000313" key="5">
    <source>
        <dbReference type="EMBL" id="KAL3764022.1"/>
    </source>
</evidence>
<evidence type="ECO:0008006" key="7">
    <source>
        <dbReference type="Google" id="ProtNLM"/>
    </source>
</evidence>
<dbReference type="SUPFAM" id="SSF56235">
    <property type="entry name" value="N-terminal nucleophile aminohydrolases (Ntn hydrolases)"/>
    <property type="match status" value="1"/>
</dbReference>
<feature type="compositionally biased region" description="Acidic residues" evidence="4">
    <location>
        <begin position="59"/>
        <end position="73"/>
    </location>
</feature>
<keyword evidence="2" id="KW-0645">Protease</keyword>
<dbReference type="GO" id="GO:0006508">
    <property type="term" value="P:proteolysis"/>
    <property type="evidence" value="ECO:0007669"/>
    <property type="project" value="UniProtKB-KW"/>
</dbReference>
<keyword evidence="1" id="KW-0963">Cytoplasm</keyword>
<dbReference type="Proteomes" id="UP001530315">
    <property type="component" value="Unassembled WGS sequence"/>
</dbReference>
<reference evidence="5 6" key="1">
    <citation type="submission" date="2024-10" db="EMBL/GenBank/DDBJ databases">
        <title>Updated reference genomes for cyclostephanoid diatoms.</title>
        <authorList>
            <person name="Roberts W.R."/>
            <person name="Alverson A.J."/>
        </authorList>
    </citation>
    <scope>NUCLEOTIDE SEQUENCE [LARGE SCALE GENOMIC DNA]</scope>
    <source>
        <strain evidence="5 6">AJA276-08</strain>
    </source>
</reference>
<dbReference type="Pfam" id="PF00227">
    <property type="entry name" value="Proteasome"/>
    <property type="match status" value="1"/>
</dbReference>
<proteinExistence type="predicted"/>
<name>A0ABD3MK73_9STRA</name>
<dbReference type="GO" id="GO:0008233">
    <property type="term" value="F:peptidase activity"/>
    <property type="evidence" value="ECO:0007669"/>
    <property type="project" value="UniProtKB-KW"/>
</dbReference>
<dbReference type="AlphaFoldDB" id="A0ABD3MK73"/>
<feature type="region of interest" description="Disordered" evidence="4">
    <location>
        <begin position="58"/>
        <end position="82"/>
    </location>
</feature>
<dbReference type="InterPro" id="IPR029055">
    <property type="entry name" value="Ntn_hydrolases_N"/>
</dbReference>
<gene>
    <name evidence="5" type="ORF">ACHAW5_005106</name>
</gene>
<dbReference type="EMBL" id="JALLAZ020001784">
    <property type="protein sequence ID" value="KAL3764022.1"/>
    <property type="molecule type" value="Genomic_DNA"/>
</dbReference>
<evidence type="ECO:0000313" key="6">
    <source>
        <dbReference type="Proteomes" id="UP001530315"/>
    </source>
</evidence>
<dbReference type="Gene3D" id="3.60.20.10">
    <property type="entry name" value="Glutamine Phosphoribosylpyrophosphate, subunit 1, domain 1"/>
    <property type="match status" value="1"/>
</dbReference>
<keyword evidence="3" id="KW-0378">Hydrolase</keyword>
<evidence type="ECO:0000256" key="2">
    <source>
        <dbReference type="ARBA" id="ARBA00022670"/>
    </source>
</evidence>
<comment type="caution">
    <text evidence="5">The sequence shown here is derived from an EMBL/GenBank/DDBJ whole genome shotgun (WGS) entry which is preliminary data.</text>
</comment>
<evidence type="ECO:0000256" key="3">
    <source>
        <dbReference type="ARBA" id="ARBA00022801"/>
    </source>
</evidence>
<keyword evidence="6" id="KW-1185">Reference proteome</keyword>
<dbReference type="GO" id="GO:0000502">
    <property type="term" value="C:proteasome complex"/>
    <property type="evidence" value="ECO:0007669"/>
    <property type="project" value="UniProtKB-ARBA"/>
</dbReference>
<organism evidence="5 6">
    <name type="scientific">Stephanodiscus triporus</name>
    <dbReference type="NCBI Taxonomy" id="2934178"/>
    <lineage>
        <taxon>Eukaryota</taxon>
        <taxon>Sar</taxon>
        <taxon>Stramenopiles</taxon>
        <taxon>Ochrophyta</taxon>
        <taxon>Bacillariophyta</taxon>
        <taxon>Coscinodiscophyceae</taxon>
        <taxon>Thalassiosirophycidae</taxon>
        <taxon>Stephanodiscales</taxon>
        <taxon>Stephanodiscaceae</taxon>
        <taxon>Stephanodiscus</taxon>
    </lineage>
</organism>
<dbReference type="InterPro" id="IPR023333">
    <property type="entry name" value="Proteasome_suB-type"/>
</dbReference>
<sequence length="179" mass="19698">MSASLVCAGYDHELRRGAIYSIGTGGAMFEERDWAVAGSGSTYVLGHLDSHYRGVDRGCDDDDDDDDGGDHDDDDRGRRRRRLPSEEEALELVYNAIRLAMERDGSSGGYVRMYVIDKFGRRHVSRTTNGANDDGRGIRRAGEDGAMIATKNERRGAAIALRNFAPAASRSLPTLKGWR</sequence>